<keyword evidence="3" id="KW-1185">Reference proteome</keyword>
<dbReference type="InterPro" id="IPR029024">
    <property type="entry name" value="TerB-like"/>
</dbReference>
<dbReference type="Pfam" id="PF05099">
    <property type="entry name" value="TerB"/>
    <property type="match status" value="1"/>
</dbReference>
<dbReference type="RefSeq" id="WP_058246468.1">
    <property type="nucleotide sequence ID" value="NZ_CYSE01000002.1"/>
</dbReference>
<dbReference type="Gene3D" id="1.10.3680.10">
    <property type="entry name" value="TerB-like"/>
    <property type="match status" value="1"/>
</dbReference>
<protein>
    <submittedName>
        <fullName evidence="2">Tellurite resistance protein TerB</fullName>
    </submittedName>
</protein>
<gene>
    <name evidence="2" type="ORF">TRN7648_00914</name>
</gene>
<sequence length="147" mass="16426">MLERLTQFFKRKTPPEQPLPPLDARYAMGTLLVRVAQADDAYLFEEIETIDKILAKAYDLKPLEAAKMRAVCEKLAHGIEDDEHMAALIRDGVDYDHRMEKVQALWDVAHSDGFVDDNEAALVAFVEKSLGVDRSDSEAARAAAVIP</sequence>
<dbReference type="OrthoDB" id="5402150at2"/>
<proteinExistence type="predicted"/>
<dbReference type="SUPFAM" id="SSF158682">
    <property type="entry name" value="TerB-like"/>
    <property type="match status" value="1"/>
</dbReference>
<organism evidence="2 3">
    <name type="scientific">Tropicibacter naphthalenivorans</name>
    <dbReference type="NCBI Taxonomy" id="441103"/>
    <lineage>
        <taxon>Bacteria</taxon>
        <taxon>Pseudomonadati</taxon>
        <taxon>Pseudomonadota</taxon>
        <taxon>Alphaproteobacteria</taxon>
        <taxon>Rhodobacterales</taxon>
        <taxon>Roseobacteraceae</taxon>
        <taxon>Tropicibacter</taxon>
    </lineage>
</organism>
<dbReference type="AlphaFoldDB" id="A0A0P1GKJ7"/>
<dbReference type="Proteomes" id="UP000054935">
    <property type="component" value="Unassembled WGS sequence"/>
</dbReference>
<reference evidence="2 3" key="1">
    <citation type="submission" date="2015-09" db="EMBL/GenBank/DDBJ databases">
        <authorList>
            <consortium name="Swine Surveillance"/>
        </authorList>
    </citation>
    <scope>NUCLEOTIDE SEQUENCE [LARGE SCALE GENOMIC DNA]</scope>
    <source>
        <strain evidence="2 3">CECT 7648</strain>
    </source>
</reference>
<evidence type="ECO:0000313" key="3">
    <source>
        <dbReference type="Proteomes" id="UP000054935"/>
    </source>
</evidence>
<dbReference type="EMBL" id="CYSE01000002">
    <property type="protein sequence ID" value="CUH76397.1"/>
    <property type="molecule type" value="Genomic_DNA"/>
</dbReference>
<name>A0A0P1GKJ7_9RHOB</name>
<accession>A0A0P1GKJ7</accession>
<dbReference type="STRING" id="441103.TRN7648_00914"/>
<evidence type="ECO:0000313" key="2">
    <source>
        <dbReference type="EMBL" id="CUH76397.1"/>
    </source>
</evidence>
<dbReference type="InterPro" id="IPR007791">
    <property type="entry name" value="DjlA_N"/>
</dbReference>
<feature type="domain" description="Co-chaperone DjlA N-terminal" evidence="1">
    <location>
        <begin position="27"/>
        <end position="142"/>
    </location>
</feature>
<evidence type="ECO:0000259" key="1">
    <source>
        <dbReference type="Pfam" id="PF05099"/>
    </source>
</evidence>
<dbReference type="CDD" id="cd07313">
    <property type="entry name" value="terB_like_2"/>
    <property type="match status" value="1"/>
</dbReference>